<dbReference type="CDD" id="cd00136">
    <property type="entry name" value="PDZ_canonical"/>
    <property type="match status" value="1"/>
</dbReference>
<gene>
    <name evidence="5" type="ORF">EDS130_LOCUS4399</name>
</gene>
<evidence type="ECO:0000256" key="2">
    <source>
        <dbReference type="SAM" id="MobiDB-lite"/>
    </source>
</evidence>
<dbReference type="SUPFAM" id="SSF50156">
    <property type="entry name" value="PDZ domain-like"/>
    <property type="match status" value="2"/>
</dbReference>
<comment type="caution">
    <text evidence="5">The sequence shown here is derived from an EMBL/GenBank/DDBJ whole genome shotgun (WGS) entry which is preliminary data.</text>
</comment>
<dbReference type="EMBL" id="CAJNOJ010000011">
    <property type="protein sequence ID" value="CAF0792042.1"/>
    <property type="molecule type" value="Genomic_DNA"/>
</dbReference>
<evidence type="ECO:0000259" key="4">
    <source>
        <dbReference type="PROSITE" id="PS50106"/>
    </source>
</evidence>
<name>A0A813S6U2_ADIRI</name>
<dbReference type="PANTHER" id="PTHR14191">
    <property type="entry name" value="PDZ DOMAIN CONTAINING PROTEIN"/>
    <property type="match status" value="1"/>
</dbReference>
<dbReference type="PANTHER" id="PTHR14191:SF3">
    <property type="entry name" value="NA(+)_H(+) EXCHANGE REGULATORY COFACTOR-LIKE PROTEIN NRFL-1"/>
    <property type="match status" value="1"/>
</dbReference>
<dbReference type="OrthoDB" id="9995028at2759"/>
<dbReference type="SMART" id="SM00228">
    <property type="entry name" value="PDZ"/>
    <property type="match status" value="2"/>
</dbReference>
<dbReference type="GO" id="GO:0016324">
    <property type="term" value="C:apical plasma membrane"/>
    <property type="evidence" value="ECO:0007669"/>
    <property type="project" value="TreeGrafter"/>
</dbReference>
<proteinExistence type="predicted"/>
<dbReference type="Pfam" id="PF00595">
    <property type="entry name" value="PDZ"/>
    <property type="match status" value="1"/>
</dbReference>
<dbReference type="InterPro" id="IPR051067">
    <property type="entry name" value="NHER"/>
</dbReference>
<dbReference type="GO" id="GO:0043495">
    <property type="term" value="F:protein-membrane adaptor activity"/>
    <property type="evidence" value="ECO:0007669"/>
    <property type="project" value="TreeGrafter"/>
</dbReference>
<evidence type="ECO:0000256" key="3">
    <source>
        <dbReference type="SAM" id="SignalP"/>
    </source>
</evidence>
<feature type="region of interest" description="Disordered" evidence="2">
    <location>
        <begin position="576"/>
        <end position="646"/>
    </location>
</feature>
<dbReference type="Gene3D" id="2.30.42.10">
    <property type="match status" value="2"/>
</dbReference>
<feature type="domain" description="PDZ" evidence="4">
    <location>
        <begin position="365"/>
        <end position="436"/>
    </location>
</feature>
<sequence length="681" mass="77168">MKSICIVLILVVFYAEGFLLSKTDGTSSKTKAPKKEKCLIVKGKGKNFVGDVIYIHKDFVPTLKKIDNIAKQCHIKLAIKGSYERVPDLSKPLKLTTANVGKRLRFVVMDQTGKKLLCNNICLAKEGEKVPQVNCLATNLRRENLRFQPHNEFDTLDDASDSKPDFTDFDESNEECRIVVLISNYTSDMQSTSNDFEQLANIHPRLCILHKWAHFDGYGIHLSCNKHSLGLRIDDVELNSPAESGGLFRGDIVLAVNGHFIANDDFFAILLCIEYALEQDQIRFLVLDAKSADLVQRYHINIDENHENCIRTETSQTFCKHNDSLQNHWQGINRITPDNLSNAHSLNNFKSELRMCSVNLHPNIGPIGITLESDADFGHIISYVEPNSLAASAGLEPDHHIISLNNISLIQLPFEEVLYYLKKKRDETTLNFLVAKKSYLLQVLQNHKISLNALVRTNSVGLPMRQTSEHVLHSSNVANHERETMSSTTDEQYDRLSLQIYANRYSAKHKKRQGKVFDGIGPAADLRFSWSLRSEKTIDYSSAHSDSYGRKPTLVAYEPTERSNSMKVPLDLLQVGMTNPSPKQQPRRILTHERSQSPFDREKHTMQSPSFFKRLRNSPRASPSPSSSLKKKNVTHTPSPALKSLRKAMPIEPSPIWYQEEFMAEISSQKVSDKFCSLDMD</sequence>
<protein>
    <recommendedName>
        <fullName evidence="4">PDZ domain-containing protein</fullName>
    </recommendedName>
</protein>
<organism evidence="5 6">
    <name type="scientific">Adineta ricciae</name>
    <name type="common">Rotifer</name>
    <dbReference type="NCBI Taxonomy" id="249248"/>
    <lineage>
        <taxon>Eukaryota</taxon>
        <taxon>Metazoa</taxon>
        <taxon>Spiralia</taxon>
        <taxon>Gnathifera</taxon>
        <taxon>Rotifera</taxon>
        <taxon>Eurotatoria</taxon>
        <taxon>Bdelloidea</taxon>
        <taxon>Adinetida</taxon>
        <taxon>Adinetidae</taxon>
        <taxon>Adineta</taxon>
    </lineage>
</organism>
<feature type="compositionally biased region" description="Basic and acidic residues" evidence="2">
    <location>
        <begin position="590"/>
        <end position="605"/>
    </location>
</feature>
<feature type="compositionally biased region" description="Low complexity" evidence="2">
    <location>
        <begin position="618"/>
        <end position="628"/>
    </location>
</feature>
<dbReference type="PROSITE" id="PS50106">
    <property type="entry name" value="PDZ"/>
    <property type="match status" value="2"/>
</dbReference>
<evidence type="ECO:0000313" key="6">
    <source>
        <dbReference type="Proteomes" id="UP000663852"/>
    </source>
</evidence>
<evidence type="ECO:0000313" key="5">
    <source>
        <dbReference type="EMBL" id="CAF0792042.1"/>
    </source>
</evidence>
<reference evidence="5" key="1">
    <citation type="submission" date="2021-02" db="EMBL/GenBank/DDBJ databases">
        <authorList>
            <person name="Nowell W R."/>
        </authorList>
    </citation>
    <scope>NUCLEOTIDE SEQUENCE</scope>
</reference>
<dbReference type="InterPro" id="IPR001478">
    <property type="entry name" value="PDZ"/>
</dbReference>
<accession>A0A813S6U2</accession>
<dbReference type="Proteomes" id="UP000663852">
    <property type="component" value="Unassembled WGS sequence"/>
</dbReference>
<dbReference type="InterPro" id="IPR036034">
    <property type="entry name" value="PDZ_sf"/>
</dbReference>
<dbReference type="GO" id="GO:0072659">
    <property type="term" value="P:protein localization to plasma membrane"/>
    <property type="evidence" value="ECO:0007669"/>
    <property type="project" value="TreeGrafter"/>
</dbReference>
<feature type="signal peptide" evidence="3">
    <location>
        <begin position="1"/>
        <end position="17"/>
    </location>
</feature>
<feature type="domain" description="PDZ" evidence="4">
    <location>
        <begin position="206"/>
        <end position="258"/>
    </location>
</feature>
<dbReference type="AlphaFoldDB" id="A0A813S6U2"/>
<feature type="chain" id="PRO_5032840677" description="PDZ domain-containing protein" evidence="3">
    <location>
        <begin position="18"/>
        <end position="681"/>
    </location>
</feature>
<evidence type="ECO:0000256" key="1">
    <source>
        <dbReference type="ARBA" id="ARBA00022737"/>
    </source>
</evidence>
<keyword evidence="3" id="KW-0732">Signal</keyword>
<keyword evidence="1" id="KW-0677">Repeat</keyword>